<comment type="caution">
    <text evidence="7">The sequence shown here is derived from an EMBL/GenBank/DDBJ whole genome shotgun (WGS) entry which is preliminary data.</text>
</comment>
<feature type="domain" description="NAC" evidence="6">
    <location>
        <begin position="19"/>
        <end position="168"/>
    </location>
</feature>
<evidence type="ECO:0000256" key="1">
    <source>
        <dbReference type="ARBA" id="ARBA00023015"/>
    </source>
</evidence>
<keyword evidence="1" id="KW-0805">Transcription regulation</keyword>
<dbReference type="GO" id="GO:0006355">
    <property type="term" value="P:regulation of DNA-templated transcription"/>
    <property type="evidence" value="ECO:0007669"/>
    <property type="project" value="InterPro"/>
</dbReference>
<keyword evidence="2" id="KW-0238">DNA-binding</keyword>
<dbReference type="GO" id="GO:0003677">
    <property type="term" value="F:DNA binding"/>
    <property type="evidence" value="ECO:0007669"/>
    <property type="project" value="UniProtKB-KW"/>
</dbReference>
<accession>A0AAP0IT17</accession>
<evidence type="ECO:0000259" key="6">
    <source>
        <dbReference type="PROSITE" id="PS51005"/>
    </source>
</evidence>
<evidence type="ECO:0000256" key="3">
    <source>
        <dbReference type="ARBA" id="ARBA00023163"/>
    </source>
</evidence>
<dbReference type="Pfam" id="PF02365">
    <property type="entry name" value="NAM"/>
    <property type="match status" value="1"/>
</dbReference>
<keyword evidence="3" id="KW-0804">Transcription</keyword>
<evidence type="ECO:0000256" key="4">
    <source>
        <dbReference type="ARBA" id="ARBA00023242"/>
    </source>
</evidence>
<reference evidence="7 8" key="1">
    <citation type="submission" date="2024-01" db="EMBL/GenBank/DDBJ databases">
        <title>Genome assemblies of Stephania.</title>
        <authorList>
            <person name="Yang L."/>
        </authorList>
    </citation>
    <scope>NUCLEOTIDE SEQUENCE [LARGE SCALE GENOMIC DNA]</scope>
    <source>
        <strain evidence="7">YNDBR</strain>
        <tissue evidence="7">Leaf</tissue>
    </source>
</reference>
<evidence type="ECO:0000256" key="5">
    <source>
        <dbReference type="SAM" id="MobiDB-lite"/>
    </source>
</evidence>
<protein>
    <recommendedName>
        <fullName evidence="6">NAC domain-containing protein</fullName>
    </recommendedName>
</protein>
<dbReference type="Proteomes" id="UP001420932">
    <property type="component" value="Unassembled WGS sequence"/>
</dbReference>
<gene>
    <name evidence="7" type="ORF">Syun_018507</name>
</gene>
<dbReference type="PANTHER" id="PTHR31719">
    <property type="entry name" value="NAC TRANSCRIPTION FACTOR 56"/>
    <property type="match status" value="1"/>
</dbReference>
<evidence type="ECO:0000313" key="7">
    <source>
        <dbReference type="EMBL" id="KAK9120890.1"/>
    </source>
</evidence>
<name>A0AAP0IT17_9MAGN</name>
<dbReference type="InterPro" id="IPR036093">
    <property type="entry name" value="NAC_dom_sf"/>
</dbReference>
<feature type="region of interest" description="Disordered" evidence="5">
    <location>
        <begin position="207"/>
        <end position="243"/>
    </location>
</feature>
<dbReference type="AlphaFoldDB" id="A0AAP0IT17"/>
<dbReference type="InterPro" id="IPR003441">
    <property type="entry name" value="NAC-dom"/>
</dbReference>
<evidence type="ECO:0000313" key="8">
    <source>
        <dbReference type="Proteomes" id="UP001420932"/>
    </source>
</evidence>
<feature type="region of interest" description="Disordered" evidence="5">
    <location>
        <begin position="433"/>
        <end position="459"/>
    </location>
</feature>
<proteinExistence type="predicted"/>
<dbReference type="EMBL" id="JBBNAF010000008">
    <property type="protein sequence ID" value="KAK9120890.1"/>
    <property type="molecule type" value="Genomic_DNA"/>
</dbReference>
<dbReference type="Gene3D" id="2.170.150.80">
    <property type="entry name" value="NAC domain"/>
    <property type="match status" value="1"/>
</dbReference>
<dbReference type="SUPFAM" id="SSF101941">
    <property type="entry name" value="NAC domain"/>
    <property type="match status" value="1"/>
</dbReference>
<organism evidence="7 8">
    <name type="scientific">Stephania yunnanensis</name>
    <dbReference type="NCBI Taxonomy" id="152371"/>
    <lineage>
        <taxon>Eukaryota</taxon>
        <taxon>Viridiplantae</taxon>
        <taxon>Streptophyta</taxon>
        <taxon>Embryophyta</taxon>
        <taxon>Tracheophyta</taxon>
        <taxon>Spermatophyta</taxon>
        <taxon>Magnoliopsida</taxon>
        <taxon>Ranunculales</taxon>
        <taxon>Menispermaceae</taxon>
        <taxon>Menispermoideae</taxon>
        <taxon>Cissampelideae</taxon>
        <taxon>Stephania</taxon>
    </lineage>
</organism>
<keyword evidence="4" id="KW-0539">Nucleus</keyword>
<dbReference type="PANTHER" id="PTHR31719:SF43">
    <property type="entry name" value="NAC TRANSCRIPTION FACTOR 56"/>
    <property type="match status" value="1"/>
</dbReference>
<evidence type="ECO:0000256" key="2">
    <source>
        <dbReference type="ARBA" id="ARBA00023125"/>
    </source>
</evidence>
<keyword evidence="8" id="KW-1185">Reference proteome</keyword>
<dbReference type="PROSITE" id="PS51005">
    <property type="entry name" value="NAC"/>
    <property type="match status" value="1"/>
</dbReference>
<sequence>MMEDEMMNNNNINILHHQLPWGLTFNPTDEDLMRYLRAKVDNVQLPFVDPILEFDVFTVDHPSQLFYLHQGLMNEIHVYFYVKKSGKVRSAGNGRWIASNGPINIFSSEGEMTGERRSLVYYNSKEKIPAKKTRWIMNEYRLPNLQPAIMSDSSSKDPFWTLCKIGETGRTSGDDDQVLPLPRPRAQPHQILQQVDNVELVPQEVTGGSFRGKDYQSSKNVLSQEQQQQQQPECDDDGDQGWIDNLESTLEVDDEEQQPQVHKIDDQQLLMGLHHDQQVDDQQQQQQPLFEQHQPQVLQQDTDDNIINVEDYDDIPPCICLDEYQCNFESWMETIKKRGHDDQQQQVDDDEEDDQDWIENLESTLEVDDEEQQPLQQLSLIHQQFEQHQPQVLQQHSDDNTITVEDYDDIPPCIFLDEYQGNFDSWIETIKKRDHDDQQQQVYDAEEPSPKRAKARVAN</sequence>